<reference evidence="1 2" key="1">
    <citation type="submission" date="2024-04" db="EMBL/GenBank/DDBJ databases">
        <authorList>
            <person name="Waldvogel A.-M."/>
            <person name="Schoenle A."/>
        </authorList>
    </citation>
    <scope>NUCLEOTIDE SEQUENCE [LARGE SCALE GENOMIC DNA]</scope>
</reference>
<name>A0AAV2KNW8_KNICA</name>
<dbReference type="EMBL" id="OZ035841">
    <property type="protein sequence ID" value="CAL1590463.1"/>
    <property type="molecule type" value="Genomic_DNA"/>
</dbReference>
<evidence type="ECO:0000313" key="2">
    <source>
        <dbReference type="Proteomes" id="UP001497482"/>
    </source>
</evidence>
<organism evidence="1 2">
    <name type="scientific">Knipowitschia caucasica</name>
    <name type="common">Caucasian dwarf goby</name>
    <name type="synonym">Pomatoschistus caucasicus</name>
    <dbReference type="NCBI Taxonomy" id="637954"/>
    <lineage>
        <taxon>Eukaryota</taxon>
        <taxon>Metazoa</taxon>
        <taxon>Chordata</taxon>
        <taxon>Craniata</taxon>
        <taxon>Vertebrata</taxon>
        <taxon>Euteleostomi</taxon>
        <taxon>Actinopterygii</taxon>
        <taxon>Neopterygii</taxon>
        <taxon>Teleostei</taxon>
        <taxon>Neoteleostei</taxon>
        <taxon>Acanthomorphata</taxon>
        <taxon>Gobiaria</taxon>
        <taxon>Gobiiformes</taxon>
        <taxon>Gobioidei</taxon>
        <taxon>Gobiidae</taxon>
        <taxon>Gobiinae</taxon>
        <taxon>Knipowitschia</taxon>
    </lineage>
</organism>
<dbReference type="Proteomes" id="UP001497482">
    <property type="component" value="Chromosome 19"/>
</dbReference>
<dbReference type="AlphaFoldDB" id="A0AAV2KNW8"/>
<proteinExistence type="predicted"/>
<keyword evidence="2" id="KW-1185">Reference proteome</keyword>
<protein>
    <submittedName>
        <fullName evidence="1">Uncharacterized protein</fullName>
    </submittedName>
</protein>
<evidence type="ECO:0000313" key="1">
    <source>
        <dbReference type="EMBL" id="CAL1590463.1"/>
    </source>
</evidence>
<gene>
    <name evidence="1" type="ORF">KC01_LOCUS19975</name>
</gene>
<accession>A0AAV2KNW8</accession>
<sequence length="76" mass="8883">MSELHKDHSVHSDRWSLMWFTRVQDEVSGQSPIEALMLSSSSNNPVRNFQLSLFHRVHRAVSPEQRLSVRALLWVQ</sequence>